<comment type="caution">
    <text evidence="1">The sequence shown here is derived from an EMBL/GenBank/DDBJ whole genome shotgun (WGS) entry which is preliminary data.</text>
</comment>
<dbReference type="EMBL" id="LHZR01000106">
    <property type="protein sequence ID" value="KXV47970.1"/>
    <property type="molecule type" value="Genomic_DNA"/>
</dbReference>
<organism evidence="1 2">
    <name type="scientific">Gluconobacter albidus</name>
    <dbReference type="NCBI Taxonomy" id="318683"/>
    <lineage>
        <taxon>Bacteria</taxon>
        <taxon>Pseudomonadati</taxon>
        <taxon>Pseudomonadota</taxon>
        <taxon>Alphaproteobacteria</taxon>
        <taxon>Acetobacterales</taxon>
        <taxon>Acetobacteraceae</taxon>
        <taxon>Gluconobacter</taxon>
    </lineage>
</organism>
<name>A0A149TIL7_9PROT</name>
<proteinExistence type="predicted"/>
<accession>A0A149TIL7</accession>
<reference evidence="1 2" key="1">
    <citation type="submission" date="2015-06" db="EMBL/GenBank/DDBJ databases">
        <title>Improved classification and identification of acetic acid bacteria using matrix-assisted laser desorption/ionization time-of-flight mass spectrometry; Gluconobacter nephelii and Gluconobacter uchimurae are later heterotypic synonyms of Gluconobacter japonicus and Gluconobacter oxydans, respectively.</title>
        <authorList>
            <person name="Li L."/>
            <person name="Cleenwerck I."/>
            <person name="De Vuyst L."/>
            <person name="Vandamme P."/>
        </authorList>
    </citation>
    <scope>NUCLEOTIDE SEQUENCE [LARGE SCALE GENOMIC DNA]</scope>
    <source>
        <strain evidence="1 2">LMG 1768</strain>
    </source>
</reference>
<gene>
    <name evidence="1" type="ORF">AD945_08420</name>
</gene>
<evidence type="ECO:0000313" key="1">
    <source>
        <dbReference type="EMBL" id="KXV47970.1"/>
    </source>
</evidence>
<evidence type="ECO:0000313" key="2">
    <source>
        <dbReference type="Proteomes" id="UP000075636"/>
    </source>
</evidence>
<feature type="non-terminal residue" evidence="1">
    <location>
        <position position="1"/>
    </location>
</feature>
<protein>
    <submittedName>
        <fullName evidence="1">Uncharacterized protein</fullName>
    </submittedName>
</protein>
<dbReference type="Proteomes" id="UP000075636">
    <property type="component" value="Unassembled WGS sequence"/>
</dbReference>
<sequence length="71" mass="7048">LLADAGPPVRWAAPEKAIGHRVTVGLQARPAAEVIPVPGLPVAVTLVAAPREATPIAATAPTASRPAGRGT</sequence>
<dbReference type="AlphaFoldDB" id="A0A149TIL7"/>